<protein>
    <recommendedName>
        <fullName evidence="1">Chromosomal replication initiator DnaA C-terminal domain-containing protein</fullName>
    </recommendedName>
</protein>
<accession>A0A7W6FYX3</accession>
<dbReference type="GO" id="GO:0005524">
    <property type="term" value="F:ATP binding"/>
    <property type="evidence" value="ECO:0007669"/>
    <property type="project" value="InterPro"/>
</dbReference>
<dbReference type="EMBL" id="JACIDY010000005">
    <property type="protein sequence ID" value="MBB3940711.1"/>
    <property type="molecule type" value="Genomic_DNA"/>
</dbReference>
<dbReference type="GO" id="GO:0006270">
    <property type="term" value="P:DNA replication initiation"/>
    <property type="evidence" value="ECO:0007669"/>
    <property type="project" value="InterPro"/>
</dbReference>
<organism evidence="2 3">
    <name type="scientific">Novosphingobium fluoreni</name>
    <dbReference type="NCBI Taxonomy" id="1391222"/>
    <lineage>
        <taxon>Bacteria</taxon>
        <taxon>Pseudomonadati</taxon>
        <taxon>Pseudomonadota</taxon>
        <taxon>Alphaproteobacteria</taxon>
        <taxon>Sphingomonadales</taxon>
        <taxon>Sphingomonadaceae</taxon>
        <taxon>Novosphingobium</taxon>
    </lineage>
</organism>
<dbReference type="AlphaFoldDB" id="A0A7W6FYX3"/>
<dbReference type="Proteomes" id="UP000561459">
    <property type="component" value="Unassembled WGS sequence"/>
</dbReference>
<dbReference type="SUPFAM" id="SSF48295">
    <property type="entry name" value="TrpR-like"/>
    <property type="match status" value="1"/>
</dbReference>
<reference evidence="2 3" key="1">
    <citation type="submission" date="2020-08" db="EMBL/GenBank/DDBJ databases">
        <title>Genomic Encyclopedia of Type Strains, Phase IV (KMG-IV): sequencing the most valuable type-strain genomes for metagenomic binning, comparative biology and taxonomic classification.</title>
        <authorList>
            <person name="Goeker M."/>
        </authorList>
    </citation>
    <scope>NUCLEOTIDE SEQUENCE [LARGE SCALE GENOMIC DNA]</scope>
    <source>
        <strain evidence="2 3">DSM 27568</strain>
    </source>
</reference>
<dbReference type="InterPro" id="IPR013159">
    <property type="entry name" value="DnaA_C"/>
</dbReference>
<evidence type="ECO:0000259" key="1">
    <source>
        <dbReference type="SMART" id="SM00760"/>
    </source>
</evidence>
<dbReference type="GO" id="GO:0006275">
    <property type="term" value="P:regulation of DNA replication"/>
    <property type="evidence" value="ECO:0007669"/>
    <property type="project" value="InterPro"/>
</dbReference>
<gene>
    <name evidence="2" type="ORF">GGR39_002368</name>
</gene>
<proteinExistence type="predicted"/>
<evidence type="ECO:0000313" key="3">
    <source>
        <dbReference type="Proteomes" id="UP000561459"/>
    </source>
</evidence>
<name>A0A7W6FYX3_9SPHN</name>
<dbReference type="GO" id="GO:0043565">
    <property type="term" value="F:sequence-specific DNA binding"/>
    <property type="evidence" value="ECO:0007669"/>
    <property type="project" value="InterPro"/>
</dbReference>
<dbReference type="InterPro" id="IPR010921">
    <property type="entry name" value="Trp_repressor/repl_initiator"/>
</dbReference>
<dbReference type="RefSeq" id="WP_183617297.1">
    <property type="nucleotide sequence ID" value="NZ_JACIDY010000005.1"/>
</dbReference>
<dbReference type="Pfam" id="PF08299">
    <property type="entry name" value="Bac_DnaA_C"/>
    <property type="match status" value="1"/>
</dbReference>
<dbReference type="SMART" id="SM00760">
    <property type="entry name" value="Bac_DnaA_C"/>
    <property type="match status" value="1"/>
</dbReference>
<keyword evidence="3" id="KW-1185">Reference proteome</keyword>
<feature type="domain" description="Chromosomal replication initiator DnaA C-terminal" evidence="1">
    <location>
        <begin position="83"/>
        <end position="151"/>
    </location>
</feature>
<comment type="caution">
    <text evidence="2">The sequence shown here is derived from an EMBL/GenBank/DDBJ whole genome shotgun (WGS) entry which is preliminary data.</text>
</comment>
<evidence type="ECO:0000313" key="2">
    <source>
        <dbReference type="EMBL" id="MBB3940711.1"/>
    </source>
</evidence>
<dbReference type="CDD" id="cd06571">
    <property type="entry name" value="Bac_DnaA_C"/>
    <property type="match status" value="1"/>
</dbReference>
<sequence length="237" mass="25670">MSVSSTRLCCCGKPLARRNLSGKCGACYNAARQQAQVSMDDRLARAIIAKRPFAEIAREFGCPISRIRAASHRRTAPEAAQFSMAAIVKVCSDITRIPAADIRGKSRRLPHIRARMILYVLALEAGHSSVAIGRFAGGKDHTTVLSGRDKANDLVKEDPALATHIAAARKRLLVLAKVEKRSDTLRGPARTRLVKPRNNFVAVDHSDEDEGHRFANSIAAGSHKLLVALQAYQASAA</sequence>
<dbReference type="Gene3D" id="1.10.1750.10">
    <property type="match status" value="1"/>
</dbReference>